<keyword evidence="2" id="KW-0378">Hydrolase</keyword>
<reference evidence="6 7" key="1">
    <citation type="submission" date="2018-03" db="EMBL/GenBank/DDBJ databases">
        <title>Genomic Encyclopedia of Archaeal and Bacterial Type Strains, Phase II (KMG-II): from individual species to whole genera.</title>
        <authorList>
            <person name="Goeker M."/>
        </authorList>
    </citation>
    <scope>NUCLEOTIDE SEQUENCE [LARGE SCALE GENOMIC DNA]</scope>
    <source>
        <strain evidence="6 7">DSM 45348</strain>
    </source>
</reference>
<dbReference type="Pfam" id="PF08386">
    <property type="entry name" value="Abhydrolase_4"/>
    <property type="match status" value="1"/>
</dbReference>
<protein>
    <submittedName>
        <fullName evidence="6">TAP-like protein</fullName>
    </submittedName>
</protein>
<feature type="signal peptide" evidence="3">
    <location>
        <begin position="1"/>
        <end position="27"/>
    </location>
</feature>
<dbReference type="InterPro" id="IPR000073">
    <property type="entry name" value="AB_hydrolase_1"/>
</dbReference>
<evidence type="ECO:0000259" key="5">
    <source>
        <dbReference type="Pfam" id="PF08386"/>
    </source>
</evidence>
<evidence type="ECO:0000256" key="1">
    <source>
        <dbReference type="ARBA" id="ARBA00010088"/>
    </source>
</evidence>
<feature type="chain" id="PRO_5015671589" evidence="3">
    <location>
        <begin position="28"/>
        <end position="598"/>
    </location>
</feature>
<dbReference type="InterPro" id="IPR029058">
    <property type="entry name" value="AB_hydrolase_fold"/>
</dbReference>
<dbReference type="InterPro" id="IPR051601">
    <property type="entry name" value="Serine_prot/Carboxylest_S33"/>
</dbReference>
<gene>
    <name evidence="6" type="ORF">CLV70_101586</name>
</gene>
<dbReference type="InterPro" id="IPR013595">
    <property type="entry name" value="Pept_S33_TAP-like_C"/>
</dbReference>
<evidence type="ECO:0000256" key="3">
    <source>
        <dbReference type="SAM" id="SignalP"/>
    </source>
</evidence>
<dbReference type="Gene3D" id="3.40.50.1820">
    <property type="entry name" value="alpha/beta hydrolase"/>
    <property type="match status" value="1"/>
</dbReference>
<comment type="caution">
    <text evidence="6">The sequence shown here is derived from an EMBL/GenBank/DDBJ whole genome shotgun (WGS) entry which is preliminary data.</text>
</comment>
<proteinExistence type="inferred from homology"/>
<keyword evidence="7" id="KW-1185">Reference proteome</keyword>
<evidence type="ECO:0000313" key="7">
    <source>
        <dbReference type="Proteomes" id="UP000239209"/>
    </source>
</evidence>
<accession>A0A2T0SJ43</accession>
<dbReference type="PANTHER" id="PTHR43248">
    <property type="entry name" value="2-SUCCINYL-6-HYDROXY-2,4-CYCLOHEXADIENE-1-CARBOXYLATE SYNTHASE"/>
    <property type="match status" value="1"/>
</dbReference>
<organism evidence="6 7">
    <name type="scientific">Pseudosporangium ferrugineum</name>
    <dbReference type="NCBI Taxonomy" id="439699"/>
    <lineage>
        <taxon>Bacteria</taxon>
        <taxon>Bacillati</taxon>
        <taxon>Actinomycetota</taxon>
        <taxon>Actinomycetes</taxon>
        <taxon>Micromonosporales</taxon>
        <taxon>Micromonosporaceae</taxon>
        <taxon>Pseudosporangium</taxon>
    </lineage>
</organism>
<dbReference type="SUPFAM" id="SSF53474">
    <property type="entry name" value="alpha/beta-Hydrolases"/>
    <property type="match status" value="1"/>
</dbReference>
<dbReference type="Proteomes" id="UP000239209">
    <property type="component" value="Unassembled WGS sequence"/>
</dbReference>
<name>A0A2T0SJ43_9ACTN</name>
<dbReference type="RefSeq" id="WP_106124720.1">
    <property type="nucleotide sequence ID" value="NZ_PVZG01000001.1"/>
</dbReference>
<feature type="domain" description="Peptidase S33 tripeptidyl aminopeptidase-like C-terminal" evidence="5">
    <location>
        <begin position="441"/>
        <end position="545"/>
    </location>
</feature>
<comment type="similarity">
    <text evidence="1">Belongs to the peptidase S33 family.</text>
</comment>
<dbReference type="EMBL" id="PVZG01000001">
    <property type="protein sequence ID" value="PRY33424.1"/>
    <property type="molecule type" value="Genomic_DNA"/>
</dbReference>
<feature type="domain" description="AB hydrolase-1" evidence="4">
    <location>
        <begin position="121"/>
        <end position="271"/>
    </location>
</feature>
<dbReference type="GO" id="GO:0016787">
    <property type="term" value="F:hydrolase activity"/>
    <property type="evidence" value="ECO:0007669"/>
    <property type="project" value="UniProtKB-KW"/>
</dbReference>
<dbReference type="PANTHER" id="PTHR43248:SF25">
    <property type="entry name" value="AB HYDROLASE-1 DOMAIN-CONTAINING PROTEIN-RELATED"/>
    <property type="match status" value="1"/>
</dbReference>
<evidence type="ECO:0000313" key="6">
    <source>
        <dbReference type="EMBL" id="PRY33424.1"/>
    </source>
</evidence>
<sequence>MPLSLRLLAAGVAGLVLAGTASVPATAGPHAPAPRTAATQATVTAAEAGAAARRTAVTSAAEARRVDAVATPHLRWFPCYSWAQCATTRVPLDYDHPYGEQTTIALLRVRAKDRKHRIGSLFVNPGGPGVSATSLALAAPMVFSAGLLERFDIVGVDPRGIGASDNVSCFADTGRQMAALKGMDVAFPVGAKQTKAYLRSARKLATGCSTTGRRLAGAMSTAEVARDMEVLRRAVGDRKLSYLGFSYGTVLGQYYAAMFPDRFRAIAVDGVINPRSWVGSAGTRGVIQDERLHSAQGAEKALRRILVLCDRAGETRCAFAAGRPLQRFATLARRLKAKPVTVEGTRITYATFIGYVLGALYGDDAPAEVTGLAADLWKLTSTHPAAASVPALTSAVLKRRARAFPYDNSIDAYASVMCTDGQHPAKASSWPAKVAKATARAPYFGPAWAWASVPCARDTWRVRDEDAFTGPFTRPARNPVLVVGSYWDPATNYYQAVGSARLLPGARLLSSDNFGHTAYGTSPCVTAAMDRYLLHKTLPARGTVCTAEQPFRTTLDDEGGAEAVALDLARATKEEIAAQGLPPAGAPKQQPPVGTFPF</sequence>
<dbReference type="Pfam" id="PF00561">
    <property type="entry name" value="Abhydrolase_1"/>
    <property type="match status" value="1"/>
</dbReference>
<evidence type="ECO:0000256" key="2">
    <source>
        <dbReference type="ARBA" id="ARBA00022801"/>
    </source>
</evidence>
<dbReference type="OrthoDB" id="4006962at2"/>
<keyword evidence="3" id="KW-0732">Signal</keyword>
<evidence type="ECO:0000259" key="4">
    <source>
        <dbReference type="Pfam" id="PF00561"/>
    </source>
</evidence>
<dbReference type="AlphaFoldDB" id="A0A2T0SJ43"/>